<name>A0A975P4A9_9BRAD</name>
<dbReference type="AlphaFoldDB" id="A0A975P4A9"/>
<dbReference type="Proteomes" id="UP000676951">
    <property type="component" value="Chromosome"/>
</dbReference>
<evidence type="ECO:0000313" key="2">
    <source>
        <dbReference type="EMBL" id="QWG25869.1"/>
    </source>
</evidence>
<sequence>MPSTDLSLSPAPLSRLIRLSRVMEMVTWFGIALVTILTALALLIQDWTRNIALAKLGQAGMTLPITPLGQAVAGLVLAIPVGVMVYGLFAARRMFAEFASGEIFSERAARHLQTFAATVLAQAPLGPLTATAFSAALSLGNPPGLRAITVAFSINDYFALIVGGVLFAAATVMREAARLAEENKGFV</sequence>
<keyword evidence="1" id="KW-0812">Transmembrane</keyword>
<protein>
    <submittedName>
        <fullName evidence="2">DUF2975 domain-containing protein</fullName>
    </submittedName>
</protein>
<evidence type="ECO:0000256" key="1">
    <source>
        <dbReference type="SAM" id="Phobius"/>
    </source>
</evidence>
<keyword evidence="3" id="KW-1185">Reference proteome</keyword>
<feature type="transmembrane region" description="Helical" evidence="1">
    <location>
        <begin position="157"/>
        <end position="177"/>
    </location>
</feature>
<dbReference type="EMBL" id="CP076136">
    <property type="protein sequence ID" value="QWG25869.1"/>
    <property type="molecule type" value="Genomic_DNA"/>
</dbReference>
<feature type="transmembrane region" description="Helical" evidence="1">
    <location>
        <begin position="25"/>
        <end position="44"/>
    </location>
</feature>
<feature type="transmembrane region" description="Helical" evidence="1">
    <location>
        <begin position="71"/>
        <end position="91"/>
    </location>
</feature>
<proteinExistence type="predicted"/>
<keyword evidence="1" id="KW-1133">Transmembrane helix</keyword>
<dbReference type="Pfam" id="PF11188">
    <property type="entry name" value="DUF2975"/>
    <property type="match status" value="1"/>
</dbReference>
<feature type="transmembrane region" description="Helical" evidence="1">
    <location>
        <begin position="112"/>
        <end position="137"/>
    </location>
</feature>
<dbReference type="InterPro" id="IPR021354">
    <property type="entry name" value="DUF2975"/>
</dbReference>
<accession>A0A975P4A9</accession>
<gene>
    <name evidence="2" type="ORF">KMZ93_06505</name>
</gene>
<keyword evidence="1" id="KW-0472">Membrane</keyword>
<reference evidence="2 3" key="1">
    <citation type="submission" date="2021-06" db="EMBL/GenBank/DDBJ databases">
        <title>Bradyrhizobium sp. S2-11-4 Genome sequencing.</title>
        <authorList>
            <person name="Jin L."/>
        </authorList>
    </citation>
    <scope>NUCLEOTIDE SEQUENCE [LARGE SCALE GENOMIC DNA]</scope>
    <source>
        <strain evidence="2 3">S2-11-4</strain>
    </source>
</reference>
<organism evidence="2 3">
    <name type="scientific">Bradyrhizobium sediminis</name>
    <dbReference type="NCBI Taxonomy" id="2840469"/>
    <lineage>
        <taxon>Bacteria</taxon>
        <taxon>Pseudomonadati</taxon>
        <taxon>Pseudomonadota</taxon>
        <taxon>Alphaproteobacteria</taxon>
        <taxon>Hyphomicrobiales</taxon>
        <taxon>Nitrobacteraceae</taxon>
        <taxon>Bradyrhizobium</taxon>
    </lineage>
</organism>
<evidence type="ECO:0000313" key="3">
    <source>
        <dbReference type="Proteomes" id="UP000676951"/>
    </source>
</evidence>